<evidence type="ECO:0000256" key="6">
    <source>
        <dbReference type="HAMAP-Rule" id="MF_00966"/>
    </source>
</evidence>
<dbReference type="GO" id="GO:0004345">
    <property type="term" value="F:glucose-6-phosphate dehydrogenase activity"/>
    <property type="evidence" value="ECO:0007669"/>
    <property type="project" value="UniProtKB-UniRule"/>
</dbReference>
<feature type="binding site" evidence="6">
    <location>
        <begin position="27"/>
        <end position="34"/>
    </location>
    <ligand>
        <name>NADP(+)</name>
        <dbReference type="ChEBI" id="CHEBI:58349"/>
    </ligand>
</feature>
<feature type="binding site" evidence="6">
    <location>
        <position position="229"/>
    </location>
    <ligand>
        <name>substrate</name>
    </ligand>
</feature>
<comment type="caution">
    <text evidence="6">Lacks conserved residue(s) required for the propagation of feature annotation.</text>
</comment>
<sequence length="480" mass="52119">MTPAPQTAQSPTHSPTSDRPTVFVMYGATGDLSRRLVSPAFFELARLGRLPAQWRLIGSGRGSKSHEEFRDFIREALEEFGPQPADGPWEEFAANLLFAGGGFTADDPGELLDVLAAAKQDLGDDVEVVHYLAIPPGAFLDTTKAFATHGLAEGSRVVYEKPYGTSLETFEELDAEVQRVFDESQVFRIDHFLAFEAQQDVIHARFANPWLASIWNREFVAQVQVDIAETLDVAQRASFYDATGAFLDMIVTHLFQMAATVAMEPPADLGPGALQAARDAALQDFRELDPAEVVLGQFDGYTAIDGVPDDSRTDTLAACRVWIDNDRWRGVPFLLRSGKKMTADEQRVTLVLKSPADLGQSLHADAEPATISFSLLEGGALDVATTVRKPGVAGGLVQGTASLPLDGFEGPAPALPYVHLIEHVLTGDRSLFTGVEGLRAAWTAIDRFSQNRPEVLPYAPGTWGPQAADALAEPGQWFLR</sequence>
<gene>
    <name evidence="6" type="primary">zwf</name>
    <name evidence="10" type="ORF">CLV37_10528</name>
</gene>
<dbReference type="AlphaFoldDB" id="A0A2T0R434"/>
<dbReference type="PANTHER" id="PTHR23429">
    <property type="entry name" value="GLUCOSE-6-PHOSPHATE 1-DEHYDROGENASE G6PD"/>
    <property type="match status" value="1"/>
</dbReference>
<dbReference type="GO" id="GO:0005829">
    <property type="term" value="C:cytosol"/>
    <property type="evidence" value="ECO:0007669"/>
    <property type="project" value="TreeGrafter"/>
</dbReference>
<evidence type="ECO:0000313" key="10">
    <source>
        <dbReference type="EMBL" id="PRY15104.1"/>
    </source>
</evidence>
<feature type="domain" description="Glucose-6-phosphate dehydrogenase NAD-binding" evidence="8">
    <location>
        <begin position="24"/>
        <end position="197"/>
    </location>
</feature>
<feature type="binding site" evidence="6">
    <location>
        <position position="248"/>
    </location>
    <ligand>
        <name>substrate</name>
    </ligand>
</feature>
<comment type="function">
    <text evidence="6">Catalyzes the oxidation of glucose 6-phosphate to 6-phosphogluconolactone.</text>
</comment>
<dbReference type="Pfam" id="PF00479">
    <property type="entry name" value="G6PD_N"/>
    <property type="match status" value="1"/>
</dbReference>
<comment type="catalytic activity">
    <reaction evidence="6">
        <text>D-glucose 6-phosphate + NADP(+) = 6-phospho-D-glucono-1,5-lactone + NADPH + H(+)</text>
        <dbReference type="Rhea" id="RHEA:15841"/>
        <dbReference type="ChEBI" id="CHEBI:15378"/>
        <dbReference type="ChEBI" id="CHEBI:57783"/>
        <dbReference type="ChEBI" id="CHEBI:57955"/>
        <dbReference type="ChEBI" id="CHEBI:58349"/>
        <dbReference type="ChEBI" id="CHEBI:61548"/>
        <dbReference type="EC" id="1.1.1.49"/>
    </reaction>
</comment>
<feature type="domain" description="Glucose-6-phosphate dehydrogenase C-terminal" evidence="9">
    <location>
        <begin position="204"/>
        <end position="473"/>
    </location>
</feature>
<protein>
    <recommendedName>
        <fullName evidence="6">Glucose-6-phosphate 1-dehydrogenase</fullName>
        <shortName evidence="6">G6PD</shortName>
        <ecNumber evidence="6">1.1.1.49</ecNumber>
    </recommendedName>
</protein>
<dbReference type="SUPFAM" id="SSF55347">
    <property type="entry name" value="Glyceraldehyde-3-phosphate dehydrogenase-like, C-terminal domain"/>
    <property type="match status" value="1"/>
</dbReference>
<keyword evidence="11" id="KW-1185">Reference proteome</keyword>
<name>A0A2T0R434_9ACTN</name>
<dbReference type="EC" id="1.1.1.49" evidence="6"/>
<comment type="similarity">
    <text evidence="6">Belongs to the glucose-6-phosphate dehydrogenase family.</text>
</comment>
<dbReference type="SUPFAM" id="SSF51735">
    <property type="entry name" value="NAD(P)-binding Rossmann-fold domains"/>
    <property type="match status" value="1"/>
</dbReference>
<organism evidence="10 11">
    <name type="scientific">Kineococcus rhizosphaerae</name>
    <dbReference type="NCBI Taxonomy" id="559628"/>
    <lineage>
        <taxon>Bacteria</taxon>
        <taxon>Bacillati</taxon>
        <taxon>Actinomycetota</taxon>
        <taxon>Actinomycetes</taxon>
        <taxon>Kineosporiales</taxon>
        <taxon>Kineosporiaceae</taxon>
        <taxon>Kineococcus</taxon>
    </lineage>
</organism>
<feature type="binding site" evidence="6">
    <location>
        <position position="191"/>
    </location>
    <ligand>
        <name>substrate</name>
    </ligand>
</feature>
<evidence type="ECO:0000313" key="11">
    <source>
        <dbReference type="Proteomes" id="UP000238083"/>
    </source>
</evidence>
<reference evidence="10 11" key="1">
    <citation type="submission" date="2018-03" db="EMBL/GenBank/DDBJ databases">
        <title>Genomic Encyclopedia of Archaeal and Bacterial Type Strains, Phase II (KMG-II): from individual species to whole genera.</title>
        <authorList>
            <person name="Goeker M."/>
        </authorList>
    </citation>
    <scope>NUCLEOTIDE SEQUENCE [LARGE SCALE GENOMIC DNA]</scope>
    <source>
        <strain evidence="10 11">DSM 19711</strain>
    </source>
</reference>
<dbReference type="InterPro" id="IPR001282">
    <property type="entry name" value="G6P_DH"/>
</dbReference>
<dbReference type="Gene3D" id="3.30.360.10">
    <property type="entry name" value="Dihydrodipicolinate Reductase, domain 2"/>
    <property type="match status" value="1"/>
</dbReference>
<keyword evidence="4 6" id="KW-0560">Oxidoreductase</keyword>
<dbReference type="GO" id="GO:0009051">
    <property type="term" value="P:pentose-phosphate shunt, oxidative branch"/>
    <property type="evidence" value="ECO:0007669"/>
    <property type="project" value="TreeGrafter"/>
</dbReference>
<accession>A0A2T0R434</accession>
<feature type="active site" description="Proton acceptor" evidence="6">
    <location>
        <position position="253"/>
    </location>
</feature>
<proteinExistence type="inferred from homology"/>
<dbReference type="EMBL" id="PVZF01000005">
    <property type="protein sequence ID" value="PRY15104.1"/>
    <property type="molecule type" value="Genomic_DNA"/>
</dbReference>
<evidence type="ECO:0000256" key="4">
    <source>
        <dbReference type="ARBA" id="ARBA00023002"/>
    </source>
</evidence>
<dbReference type="PANTHER" id="PTHR23429:SF0">
    <property type="entry name" value="GLUCOSE-6-PHOSPHATE 1-DEHYDROGENASE"/>
    <property type="match status" value="1"/>
</dbReference>
<evidence type="ECO:0000256" key="5">
    <source>
        <dbReference type="ARBA" id="ARBA00023277"/>
    </source>
</evidence>
<evidence type="ECO:0000256" key="7">
    <source>
        <dbReference type="SAM" id="MobiDB-lite"/>
    </source>
</evidence>
<keyword evidence="3 6" id="KW-0521">NADP</keyword>
<evidence type="ECO:0000256" key="1">
    <source>
        <dbReference type="ARBA" id="ARBA00004937"/>
    </source>
</evidence>
<dbReference type="InterPro" id="IPR022674">
    <property type="entry name" value="G6P_DH_NAD-bd"/>
</dbReference>
<feature type="compositionally biased region" description="Polar residues" evidence="7">
    <location>
        <begin position="1"/>
        <end position="19"/>
    </location>
</feature>
<dbReference type="UniPathway" id="UPA00115">
    <property type="reaction ID" value="UER00408"/>
</dbReference>
<evidence type="ECO:0000259" key="8">
    <source>
        <dbReference type="Pfam" id="PF00479"/>
    </source>
</evidence>
<dbReference type="PRINTS" id="PR00079">
    <property type="entry name" value="G6PDHDRGNASE"/>
</dbReference>
<dbReference type="PIRSF" id="PIRSF000110">
    <property type="entry name" value="G6PD"/>
    <property type="match status" value="1"/>
</dbReference>
<evidence type="ECO:0000256" key="3">
    <source>
        <dbReference type="ARBA" id="ARBA00022857"/>
    </source>
</evidence>
<dbReference type="Pfam" id="PF02781">
    <property type="entry name" value="G6PD_C"/>
    <property type="match status" value="1"/>
</dbReference>
<feature type="binding site" evidence="6">
    <location>
        <position position="339"/>
    </location>
    <ligand>
        <name>substrate</name>
    </ligand>
</feature>
<comment type="caution">
    <text evidence="10">The sequence shown here is derived from an EMBL/GenBank/DDBJ whole genome shotgun (WGS) entry which is preliminary data.</text>
</comment>
<evidence type="ECO:0000259" key="9">
    <source>
        <dbReference type="Pfam" id="PF02781"/>
    </source>
</evidence>
<dbReference type="Gene3D" id="3.40.50.720">
    <property type="entry name" value="NAD(P)-binding Rossmann-like Domain"/>
    <property type="match status" value="1"/>
</dbReference>
<feature type="binding site" evidence="6">
    <location>
        <position position="161"/>
    </location>
    <ligand>
        <name>NADP(+)</name>
        <dbReference type="ChEBI" id="CHEBI:58349"/>
    </ligand>
</feature>
<dbReference type="InterPro" id="IPR022675">
    <property type="entry name" value="G6P_DH_C"/>
</dbReference>
<evidence type="ECO:0000256" key="2">
    <source>
        <dbReference type="ARBA" id="ARBA00022526"/>
    </source>
</evidence>
<dbReference type="RefSeq" id="WP_106210261.1">
    <property type="nucleotide sequence ID" value="NZ_PVZF01000005.1"/>
</dbReference>
<dbReference type="HAMAP" id="MF_00966">
    <property type="entry name" value="G6PD"/>
    <property type="match status" value="1"/>
</dbReference>
<keyword evidence="5 6" id="KW-0119">Carbohydrate metabolism</keyword>
<feature type="region of interest" description="Disordered" evidence="7">
    <location>
        <begin position="1"/>
        <end position="21"/>
    </location>
</feature>
<feature type="binding site" evidence="6">
    <location>
        <position position="61"/>
    </location>
    <ligand>
        <name>NADP(+)</name>
        <dbReference type="ChEBI" id="CHEBI:58349"/>
    </ligand>
</feature>
<dbReference type="OrthoDB" id="9802739at2"/>
<dbReference type="GO" id="GO:0050661">
    <property type="term" value="F:NADP binding"/>
    <property type="evidence" value="ECO:0007669"/>
    <property type="project" value="UniProtKB-UniRule"/>
</dbReference>
<comment type="pathway">
    <text evidence="1 6">Carbohydrate degradation; pentose phosphate pathway; D-ribulose 5-phosphate from D-glucose 6-phosphate (oxidative stage): step 1/3.</text>
</comment>
<keyword evidence="2 6" id="KW-0313">Glucose metabolism</keyword>
<dbReference type="GO" id="GO:0006006">
    <property type="term" value="P:glucose metabolic process"/>
    <property type="evidence" value="ECO:0007669"/>
    <property type="project" value="UniProtKB-KW"/>
</dbReference>
<dbReference type="Proteomes" id="UP000238083">
    <property type="component" value="Unassembled WGS sequence"/>
</dbReference>
<dbReference type="InterPro" id="IPR036291">
    <property type="entry name" value="NAD(P)-bd_dom_sf"/>
</dbReference>